<protein>
    <submittedName>
        <fullName evidence="2">GNAT family N-acetyltransferase</fullName>
        <ecNumber evidence="2">2.3.1.-</ecNumber>
    </submittedName>
</protein>
<dbReference type="RefSeq" id="WP_355667778.1">
    <property type="nucleotide sequence ID" value="NZ_JBEXRX010000164.1"/>
</dbReference>
<accession>A0ABV2VW72</accession>
<dbReference type="GO" id="GO:0016746">
    <property type="term" value="F:acyltransferase activity"/>
    <property type="evidence" value="ECO:0007669"/>
    <property type="project" value="UniProtKB-KW"/>
</dbReference>
<dbReference type="EC" id="2.3.1.-" evidence="2"/>
<dbReference type="Proteomes" id="UP001550348">
    <property type="component" value="Unassembled WGS sequence"/>
</dbReference>
<comment type="caution">
    <text evidence="2">The sequence shown here is derived from an EMBL/GenBank/DDBJ whole genome shotgun (WGS) entry which is preliminary data.</text>
</comment>
<dbReference type="Pfam" id="PF13673">
    <property type="entry name" value="Acetyltransf_10"/>
    <property type="match status" value="1"/>
</dbReference>
<organism evidence="2 3">
    <name type="scientific">Micromonospora fulviviridis</name>
    <dbReference type="NCBI Taxonomy" id="47860"/>
    <lineage>
        <taxon>Bacteria</taxon>
        <taxon>Bacillati</taxon>
        <taxon>Actinomycetota</taxon>
        <taxon>Actinomycetes</taxon>
        <taxon>Micromonosporales</taxon>
        <taxon>Micromonosporaceae</taxon>
        <taxon>Micromonospora</taxon>
    </lineage>
</organism>
<feature type="domain" description="N-acetyltransferase" evidence="1">
    <location>
        <begin position="1"/>
        <end position="73"/>
    </location>
</feature>
<dbReference type="Gene3D" id="3.40.630.30">
    <property type="match status" value="1"/>
</dbReference>
<gene>
    <name evidence="2" type="ORF">ABZ071_31060</name>
</gene>
<proteinExistence type="predicted"/>
<dbReference type="EMBL" id="JBEXRX010000164">
    <property type="protein sequence ID" value="MEU0156252.1"/>
    <property type="molecule type" value="Genomic_DNA"/>
</dbReference>
<evidence type="ECO:0000259" key="1">
    <source>
        <dbReference type="PROSITE" id="PS51186"/>
    </source>
</evidence>
<keyword evidence="2" id="KW-0012">Acyltransferase</keyword>
<evidence type="ECO:0000313" key="2">
    <source>
        <dbReference type="EMBL" id="MEU0156252.1"/>
    </source>
</evidence>
<evidence type="ECO:0000313" key="3">
    <source>
        <dbReference type="Proteomes" id="UP001550348"/>
    </source>
</evidence>
<dbReference type="InterPro" id="IPR016181">
    <property type="entry name" value="Acyl_CoA_acyltransferase"/>
</dbReference>
<dbReference type="InterPro" id="IPR000182">
    <property type="entry name" value="GNAT_dom"/>
</dbReference>
<sequence>MLFVDPPAIGTGAGRLLFEHAVATALAAGARTLWIEADPGAEPFYRHVGAVRAGTAVSPSTGRELPRLRYDLRTSPGLGSGA</sequence>
<reference evidence="2 3" key="1">
    <citation type="submission" date="2024-06" db="EMBL/GenBank/DDBJ databases">
        <title>The Natural Products Discovery Center: Release of the First 8490 Sequenced Strains for Exploring Actinobacteria Biosynthetic Diversity.</title>
        <authorList>
            <person name="Kalkreuter E."/>
            <person name="Kautsar S.A."/>
            <person name="Yang D."/>
            <person name="Bader C.D."/>
            <person name="Teijaro C.N."/>
            <person name="Fluegel L."/>
            <person name="Davis C.M."/>
            <person name="Simpson J.R."/>
            <person name="Lauterbach L."/>
            <person name="Steele A.D."/>
            <person name="Gui C."/>
            <person name="Meng S."/>
            <person name="Li G."/>
            <person name="Viehrig K."/>
            <person name="Ye F."/>
            <person name="Su P."/>
            <person name="Kiefer A.F."/>
            <person name="Nichols A."/>
            <person name="Cepeda A.J."/>
            <person name="Yan W."/>
            <person name="Fan B."/>
            <person name="Jiang Y."/>
            <person name="Adhikari A."/>
            <person name="Zheng C.-J."/>
            <person name="Schuster L."/>
            <person name="Cowan T.M."/>
            <person name="Smanski M.J."/>
            <person name="Chevrette M.G."/>
            <person name="De Carvalho L.P.S."/>
            <person name="Shen B."/>
        </authorList>
    </citation>
    <scope>NUCLEOTIDE SEQUENCE [LARGE SCALE GENOMIC DNA]</scope>
    <source>
        <strain evidence="2 3">NPDC006286</strain>
    </source>
</reference>
<keyword evidence="2" id="KW-0808">Transferase</keyword>
<keyword evidence="3" id="KW-1185">Reference proteome</keyword>
<name>A0ABV2VW72_9ACTN</name>
<dbReference type="PROSITE" id="PS51186">
    <property type="entry name" value="GNAT"/>
    <property type="match status" value="1"/>
</dbReference>
<dbReference type="SUPFAM" id="SSF55729">
    <property type="entry name" value="Acyl-CoA N-acyltransferases (Nat)"/>
    <property type="match status" value="1"/>
</dbReference>